<accession>A0A8J3H8W8</accession>
<gene>
    <name evidence="2" type="ORF">GCM10010961_23580</name>
</gene>
<organism evidence="2 3">
    <name type="scientific">Pseudodonghicola xiamenensis</name>
    <dbReference type="NCBI Taxonomy" id="337702"/>
    <lineage>
        <taxon>Bacteria</taxon>
        <taxon>Pseudomonadati</taxon>
        <taxon>Pseudomonadota</taxon>
        <taxon>Alphaproteobacteria</taxon>
        <taxon>Rhodobacterales</taxon>
        <taxon>Paracoccaceae</taxon>
        <taxon>Pseudodonghicola</taxon>
    </lineage>
</organism>
<keyword evidence="1" id="KW-0812">Transmembrane</keyword>
<name>A0A8J3H8W8_9RHOB</name>
<proteinExistence type="predicted"/>
<reference evidence="2" key="2">
    <citation type="submission" date="2020-09" db="EMBL/GenBank/DDBJ databases">
        <authorList>
            <person name="Sun Q."/>
            <person name="Zhou Y."/>
        </authorList>
    </citation>
    <scope>NUCLEOTIDE SEQUENCE</scope>
    <source>
        <strain evidence="2">CGMCC 1.7081</strain>
    </source>
</reference>
<feature type="transmembrane region" description="Helical" evidence="1">
    <location>
        <begin position="66"/>
        <end position="86"/>
    </location>
</feature>
<evidence type="ECO:0000313" key="2">
    <source>
        <dbReference type="EMBL" id="GHG91997.1"/>
    </source>
</evidence>
<evidence type="ECO:0000313" key="3">
    <source>
        <dbReference type="Proteomes" id="UP000611500"/>
    </source>
</evidence>
<keyword evidence="3" id="KW-1185">Reference proteome</keyword>
<keyword evidence="1" id="KW-0472">Membrane</keyword>
<protein>
    <submittedName>
        <fullName evidence="2">Uncharacterized protein</fullName>
    </submittedName>
</protein>
<sequence>MTPFLAFIIAVGISRFGLLAENIIPNETWHEISRRLAGVFALVLTAIWFLPVALQKPHDIGFMSYFALACSSALSIILAYGFWFFILVSPVPKFTAIWGAPAARAATVEGFTSYTRKGTPHIVIQTSATDVDFYQNELIGRTLPEIGDVITFSGKETMFGFAFDYELP</sequence>
<comment type="caution">
    <text evidence="2">The sequence shown here is derived from an EMBL/GenBank/DDBJ whole genome shotgun (WGS) entry which is preliminary data.</text>
</comment>
<reference evidence="2" key="1">
    <citation type="journal article" date="2014" name="Int. J. Syst. Evol. Microbiol.">
        <title>Complete genome sequence of Corynebacterium casei LMG S-19264T (=DSM 44701T), isolated from a smear-ripened cheese.</title>
        <authorList>
            <consortium name="US DOE Joint Genome Institute (JGI-PGF)"/>
            <person name="Walter F."/>
            <person name="Albersmeier A."/>
            <person name="Kalinowski J."/>
            <person name="Ruckert C."/>
        </authorList>
    </citation>
    <scope>NUCLEOTIDE SEQUENCE</scope>
    <source>
        <strain evidence="2">CGMCC 1.7081</strain>
    </source>
</reference>
<dbReference type="EMBL" id="BNAP01000009">
    <property type="protein sequence ID" value="GHG91997.1"/>
    <property type="molecule type" value="Genomic_DNA"/>
</dbReference>
<feature type="transmembrane region" description="Helical" evidence="1">
    <location>
        <begin position="36"/>
        <end position="54"/>
    </location>
</feature>
<evidence type="ECO:0000256" key="1">
    <source>
        <dbReference type="SAM" id="Phobius"/>
    </source>
</evidence>
<keyword evidence="1" id="KW-1133">Transmembrane helix</keyword>
<dbReference type="Proteomes" id="UP000611500">
    <property type="component" value="Unassembled WGS sequence"/>
</dbReference>
<dbReference type="AlphaFoldDB" id="A0A8J3H8W8"/>